<evidence type="ECO:0000259" key="2">
    <source>
        <dbReference type="PROSITE" id="PS50835"/>
    </source>
</evidence>
<feature type="domain" description="Ig-like" evidence="2">
    <location>
        <begin position="820"/>
        <end position="901"/>
    </location>
</feature>
<dbReference type="Gene3D" id="2.130.10.10">
    <property type="entry name" value="YVTN repeat-like/Quinoprotein amine dehydrogenase"/>
    <property type="match status" value="2"/>
</dbReference>
<dbReference type="PANTHER" id="PTHR11319:SF35">
    <property type="entry name" value="OUTER MEMBRANE PROTEIN PMPC-RELATED"/>
    <property type="match status" value="1"/>
</dbReference>
<feature type="compositionally biased region" description="Polar residues" evidence="1">
    <location>
        <begin position="136"/>
        <end position="160"/>
    </location>
</feature>
<dbReference type="InterPro" id="IPR006626">
    <property type="entry name" value="PbH1"/>
</dbReference>
<dbReference type="PANTHER" id="PTHR11319">
    <property type="entry name" value="G PROTEIN-COUPLED RECEPTOR-RELATED"/>
    <property type="match status" value="1"/>
</dbReference>
<dbReference type="InterPro" id="IPR011050">
    <property type="entry name" value="Pectin_lyase_fold/virulence"/>
</dbReference>
<dbReference type="NCBIfam" id="NF041518">
    <property type="entry name" value="choice_anch_Q"/>
    <property type="match status" value="2"/>
</dbReference>
<dbReference type="InterPro" id="IPR006644">
    <property type="entry name" value="Cadg"/>
</dbReference>
<dbReference type="GO" id="GO:0005509">
    <property type="term" value="F:calcium ion binding"/>
    <property type="evidence" value="ECO:0007669"/>
    <property type="project" value="InterPro"/>
</dbReference>
<proteinExistence type="predicted"/>
<dbReference type="Gene3D" id="2.160.20.10">
    <property type="entry name" value="Single-stranded right-handed beta-helix, Pectin lyase-like"/>
    <property type="match status" value="2"/>
</dbReference>
<dbReference type="InterPro" id="IPR013783">
    <property type="entry name" value="Ig-like_fold"/>
</dbReference>
<feature type="region of interest" description="Disordered" evidence="1">
    <location>
        <begin position="136"/>
        <end position="161"/>
    </location>
</feature>
<name>A0A6M0IQQ0_9BACT</name>
<dbReference type="SUPFAM" id="SSF51126">
    <property type="entry name" value="Pectin lyase-like"/>
    <property type="match status" value="2"/>
</dbReference>
<dbReference type="SUPFAM" id="SSF110296">
    <property type="entry name" value="Oligoxyloglucan reducing end-specific cellobiohydrolase"/>
    <property type="match status" value="2"/>
</dbReference>
<dbReference type="CDD" id="cd15482">
    <property type="entry name" value="Sialidase_non-viral"/>
    <property type="match status" value="1"/>
</dbReference>
<dbReference type="InterPro" id="IPR022409">
    <property type="entry name" value="PKD/Chitinase_dom"/>
</dbReference>
<dbReference type="SMART" id="SM00736">
    <property type="entry name" value="CADG"/>
    <property type="match status" value="1"/>
</dbReference>
<dbReference type="InterPro" id="IPR059226">
    <property type="entry name" value="Choice_anch_Q_dom"/>
</dbReference>
<accession>A0A6M0IQQ0</accession>
<dbReference type="Pfam" id="PF13927">
    <property type="entry name" value="Ig_3"/>
    <property type="match status" value="1"/>
</dbReference>
<evidence type="ECO:0000313" key="3">
    <source>
        <dbReference type="EMBL" id="NEU70272.1"/>
    </source>
</evidence>
<dbReference type="InterPro" id="IPR003599">
    <property type="entry name" value="Ig_sub"/>
</dbReference>
<evidence type="ECO:0000256" key="1">
    <source>
        <dbReference type="SAM" id="MobiDB-lite"/>
    </source>
</evidence>
<dbReference type="SMART" id="SM00710">
    <property type="entry name" value="PbH1"/>
    <property type="match status" value="8"/>
</dbReference>
<dbReference type="RefSeq" id="WP_164043571.1">
    <property type="nucleotide sequence ID" value="NZ_JAAGNZ010000003.1"/>
</dbReference>
<gene>
    <name evidence="3" type="ORF">GK091_25570</name>
</gene>
<reference evidence="3 4" key="1">
    <citation type="submission" date="2020-02" db="EMBL/GenBank/DDBJ databases">
        <title>Draft genome sequence of two Spirosoma agri KCTC 52727 and Spirosoma terrae KCTC 52035.</title>
        <authorList>
            <person name="Rojas J."/>
            <person name="Ambika Manirajan B."/>
            <person name="Ratering S."/>
            <person name="Suarez C."/>
            <person name="Schnell S."/>
        </authorList>
    </citation>
    <scope>NUCLEOTIDE SEQUENCE [LARGE SCALE GENOMIC DNA]</scope>
    <source>
        <strain evidence="3 4">KCTC 52727</strain>
    </source>
</reference>
<dbReference type="Gene3D" id="2.60.40.10">
    <property type="entry name" value="Immunoglobulins"/>
    <property type="match status" value="2"/>
</dbReference>
<evidence type="ECO:0000313" key="4">
    <source>
        <dbReference type="Proteomes" id="UP000477386"/>
    </source>
</evidence>
<keyword evidence="4" id="KW-1185">Reference proteome</keyword>
<dbReference type="EMBL" id="JAAGNZ010000003">
    <property type="protein sequence ID" value="NEU70272.1"/>
    <property type="molecule type" value="Genomic_DNA"/>
</dbReference>
<dbReference type="GO" id="GO:0016020">
    <property type="term" value="C:membrane"/>
    <property type="evidence" value="ECO:0007669"/>
    <property type="project" value="InterPro"/>
</dbReference>
<dbReference type="InterPro" id="IPR007110">
    <property type="entry name" value="Ig-like_dom"/>
</dbReference>
<dbReference type="InterPro" id="IPR036179">
    <property type="entry name" value="Ig-like_dom_sf"/>
</dbReference>
<dbReference type="SUPFAM" id="SSF49313">
    <property type="entry name" value="Cadherin-like"/>
    <property type="match status" value="1"/>
</dbReference>
<dbReference type="Pfam" id="PF05345">
    <property type="entry name" value="He_PIG"/>
    <property type="match status" value="1"/>
</dbReference>
<sequence length="2111" mass="215661">MHLFLHRFSLRATSHLGRWIVYFLGLTRQPGPLWAWLLVTMVWVGLGLPSAQAQNATIRYVSPQGAGSQTGANWANALPGTSLQAAINASRSGDQVWVAGGMYKPGRPANTDRAVSFAMKEGVAIYGGFVGTETSLDQRPTSNTVSGSGGATQPVSSTLSGDIGRMGDRTDNSFHVIYNPVSLSLTSTAILDGFVITGGNADGLGNAESLYGGGIYNKGSGLDQVCSPHIRNCAFVANSANFGGAIYNDGHNSGISSPRLINCAFVTNTAGEVYGGAIYNDGRRGTSNPTLVNCSFVANTADRGGALFNDGRDGGTNKPALINCVLFGNGGANTIFSTDGASVTARYSLFDNTVTGYNDGGNNRTTTTSPFTSLTSVALNACGPAIDAGSNQAYTEAGGPPTDLVGNPRIYPTGGRIDMGAVEFRGSQLYVSASQTATAGDGRSWATAFADLQSALSSSSTCGTEIWVARGLYKPTAGRDTTKSFTMQQGVAIYGGFVGTETSLDQRPTIAPVAGTPSSSTLSGDIGRVGDKTDNSFHVIYNPASLSLTSTAILDGFVITGGNARRNGSSDNSGGGIYNNGSGSVCSPQIRHCTFVTNSAVGIGGAMVNDGRAGGNSSPSLTNCAFVADTSAYDGGAIYNTGQNGVSSPTLINCGFVANAAANSGGAMVNEGTNGTSNPRLVNCTFLANRAVNSGAAMYNTGYQGTSTPHLTNCVLFDNDGTNTLFSSNSATVSASYSLFDNTVTGYSDGGNNRTTITSPFTNLTSIVLNACGAAIDAGSNQAYTDAGGPPTDLLGNPRIYPTGGRIDMGAVEAQETSQPITFSQQPPSASAVCVGGRVEIPVRVTGGLPAYQWYKDGQPVSGQTSATLSLANVQTTDAGRYSVEVTASCNSLTSTAFSLTVNAPPPATLSASPSSTLSCAQPSVTLTASPSGQTYQFSAGATPIGSSNQATVNSPGLYFVTVILGNGCSGVASVSVGQDTSVPTIGITATPSLTITQGQSTTLTASGANSYVWSTGSTANPIVVSTEGPYSVTGTTANGCTATASLTLTGSALPITITGLSASPNPVVAGQPITFTSTVANVVRGYYYTLTNGRGSTRTGTADASPLSQTLTAQNAGTQTYTLTVTSFDEPTASSATVDVTVSSGPAVADGPACTNFVNRPLLTANPVTGVYALGSTIYAATNGGLAISTDGGNSFPVVRTTASGLGANQVNAVYAQGSTVYAATNNGLSVSTDGAQSFTNYTTGLGNNQVRAVYVASNTIYVATPGGLAVSINDGQSFTNRTNTNGLGDNQVNGVYVVDNIVYAATNNGLSISTNGGSSFAVNRTTASPSGIASNVVLGVYAQGSTVYVDTDNGLSISTDGGQTFTNRTTDNGLGSNNVHAVYAVGRTVYAATNNGLSISTDGGQSFTNYTPANTANGLGSNVVYGVHVAGDRIYAATQGGVSFCPEPVVPPTITALIASPNPVQAGQPVLFTATVGEVTGSYAYTLANGIDTPLSGTASSVAFSQRLTANGSGLQSYSLTVTAENGTATATTSLSVLAPSSGLTITGLRTNRNQVPAGQSVEFTATLTGLIDSDIYSYTLTNGLEDRPLTGDFHGPDFIESVTAQGSGPQTYTLTVTSQKGNASATTSIVVIPENVTLIRFAILGVTPGGCETISGGERRVRFTPQYVGTNGEPISFSVVNELAPTTAPGPYSLRLYTDNPIITLVASQGGRGEVRFVYNWLAACQGAPTPPQAPVSAGIPSQTLRQGQTYQLVLTDYVTDPDGQTPQFTVQGLPAGLSLNESLISGTPSNTGTYPVSLTATDPGGLSIVVGFTLTVVSPSGTTPTFSIDGVSPVSCVLVDSVKQGYRVSFTPQYGGLTGQPISFSVVNELSPTTTAGPYTLRLYADNPVIMLKATQAGSPGEASFSYNWRAACGVEPPNPGSFGIIGATTVSCESVGSGQRKLTFSPQYAGRDGSPISFSVVNELMATPSPGPYSLNLYTDNPTITLSAQQGATVATYRYNWLAACPAQPGGRLGTGDDYASGLHVRVLGNPIGGNELVTEVTGAEGLPLQYELIDSRGRVLQRHQVDQAGRVERQHLPIGNQPAGLLLLRVSAPTQSQTIKLVKEN</sequence>
<dbReference type="Proteomes" id="UP000477386">
    <property type="component" value="Unassembled WGS sequence"/>
</dbReference>
<protein>
    <recommendedName>
        <fullName evidence="2">Ig-like domain-containing protein</fullName>
    </recommendedName>
</protein>
<dbReference type="SUPFAM" id="SSF48726">
    <property type="entry name" value="Immunoglobulin"/>
    <property type="match status" value="1"/>
</dbReference>
<comment type="caution">
    <text evidence="3">The sequence shown here is derived from an EMBL/GenBank/DDBJ whole genome shotgun (WGS) entry which is preliminary data.</text>
</comment>
<organism evidence="3 4">
    <name type="scientific">Spirosoma agri</name>
    <dbReference type="NCBI Taxonomy" id="1987381"/>
    <lineage>
        <taxon>Bacteria</taxon>
        <taxon>Pseudomonadati</taxon>
        <taxon>Bacteroidota</taxon>
        <taxon>Cytophagia</taxon>
        <taxon>Cytophagales</taxon>
        <taxon>Cytophagaceae</taxon>
        <taxon>Spirosoma</taxon>
    </lineage>
</organism>
<dbReference type="InterPro" id="IPR015919">
    <property type="entry name" value="Cadherin-like_sf"/>
</dbReference>
<dbReference type="InterPro" id="IPR015943">
    <property type="entry name" value="WD40/YVTN_repeat-like_dom_sf"/>
</dbReference>
<dbReference type="SMART" id="SM00089">
    <property type="entry name" value="PKD"/>
    <property type="match status" value="4"/>
</dbReference>
<dbReference type="PROSITE" id="PS50835">
    <property type="entry name" value="IG_LIKE"/>
    <property type="match status" value="1"/>
</dbReference>
<dbReference type="InterPro" id="IPR012334">
    <property type="entry name" value="Pectin_lyas_fold"/>
</dbReference>
<dbReference type="SMART" id="SM00409">
    <property type="entry name" value="IG"/>
    <property type="match status" value="2"/>
</dbReference>